<dbReference type="InterPro" id="IPR006121">
    <property type="entry name" value="HMA_dom"/>
</dbReference>
<organism evidence="1">
    <name type="scientific">mine drainage metagenome</name>
    <dbReference type="NCBI Taxonomy" id="410659"/>
    <lineage>
        <taxon>unclassified sequences</taxon>
        <taxon>metagenomes</taxon>
        <taxon>ecological metagenomes</taxon>
    </lineage>
</organism>
<reference evidence="1" key="1">
    <citation type="submission" date="2016-10" db="EMBL/GenBank/DDBJ databases">
        <title>Sequence of Gallionella enrichment culture.</title>
        <authorList>
            <person name="Poehlein A."/>
            <person name="Muehling M."/>
            <person name="Daniel R."/>
        </authorList>
    </citation>
    <scope>NUCLEOTIDE SEQUENCE</scope>
</reference>
<dbReference type="Gene3D" id="3.30.70.100">
    <property type="match status" value="1"/>
</dbReference>
<dbReference type="GO" id="GO:0046872">
    <property type="term" value="F:metal ion binding"/>
    <property type="evidence" value="ECO:0007669"/>
    <property type="project" value="InterPro"/>
</dbReference>
<name>A0A1J5QLW0_9ZZZZ</name>
<protein>
    <submittedName>
        <fullName evidence="1">Uncharacterized protein</fullName>
    </submittedName>
</protein>
<dbReference type="CDD" id="cd00371">
    <property type="entry name" value="HMA"/>
    <property type="match status" value="1"/>
</dbReference>
<dbReference type="SUPFAM" id="SSF55008">
    <property type="entry name" value="HMA, heavy metal-associated domain"/>
    <property type="match status" value="1"/>
</dbReference>
<comment type="caution">
    <text evidence="1">The sequence shown here is derived from an EMBL/GenBank/DDBJ whole genome shotgun (WGS) entry which is preliminary data.</text>
</comment>
<dbReference type="AlphaFoldDB" id="A0A1J5QLW0"/>
<evidence type="ECO:0000313" key="1">
    <source>
        <dbReference type="EMBL" id="OIQ84416.1"/>
    </source>
</evidence>
<dbReference type="EMBL" id="MLJW01000619">
    <property type="protein sequence ID" value="OIQ84416.1"/>
    <property type="molecule type" value="Genomic_DNA"/>
</dbReference>
<sequence>MSTATYVVDGMMCDQCVSSVAVKVTTIAGVTGVQIERITGGRSWVTVTSSAILSEESVRAALTAAGCELAGSLA</sequence>
<gene>
    <name evidence="1" type="ORF">GALL_337590</name>
</gene>
<dbReference type="InterPro" id="IPR036163">
    <property type="entry name" value="HMA_dom_sf"/>
</dbReference>
<proteinExistence type="predicted"/>
<accession>A0A1J5QLW0</accession>